<proteinExistence type="predicted"/>
<dbReference type="SUPFAM" id="SSF55797">
    <property type="entry name" value="PR-1-like"/>
    <property type="match status" value="1"/>
</dbReference>
<evidence type="ECO:0000313" key="3">
    <source>
        <dbReference type="Proteomes" id="UP000001593"/>
    </source>
</evidence>
<dbReference type="Gene3D" id="3.40.33.10">
    <property type="entry name" value="CAP"/>
    <property type="match status" value="1"/>
</dbReference>
<dbReference type="Pfam" id="PF00188">
    <property type="entry name" value="CAP"/>
    <property type="match status" value="1"/>
</dbReference>
<accession>A7SHS0</accession>
<dbReference type="STRING" id="45351.A7SHS0"/>
<evidence type="ECO:0000259" key="1">
    <source>
        <dbReference type="SMART" id="SM00198"/>
    </source>
</evidence>
<dbReference type="InParanoid" id="A7SHS0"/>
<evidence type="ECO:0000313" key="2">
    <source>
        <dbReference type="EMBL" id="EDO36753.1"/>
    </source>
</evidence>
<dbReference type="Proteomes" id="UP000001593">
    <property type="component" value="Unassembled WGS sequence"/>
</dbReference>
<dbReference type="InterPro" id="IPR034113">
    <property type="entry name" value="SCP_GAPR1-like"/>
</dbReference>
<dbReference type="InterPro" id="IPR001283">
    <property type="entry name" value="CRISP-related"/>
</dbReference>
<dbReference type="CDD" id="cd05382">
    <property type="entry name" value="CAP_GAPR1-like"/>
    <property type="match status" value="1"/>
</dbReference>
<dbReference type="PRINTS" id="PR00837">
    <property type="entry name" value="V5TPXLIKE"/>
</dbReference>
<dbReference type="InterPro" id="IPR035940">
    <property type="entry name" value="CAP_sf"/>
</dbReference>
<organism evidence="2 3">
    <name type="scientific">Nematostella vectensis</name>
    <name type="common">Starlet sea anemone</name>
    <dbReference type="NCBI Taxonomy" id="45351"/>
    <lineage>
        <taxon>Eukaryota</taxon>
        <taxon>Metazoa</taxon>
        <taxon>Cnidaria</taxon>
        <taxon>Anthozoa</taxon>
        <taxon>Hexacorallia</taxon>
        <taxon>Actiniaria</taxon>
        <taxon>Edwardsiidae</taxon>
        <taxon>Nematostella</taxon>
    </lineage>
</organism>
<feature type="non-terminal residue" evidence="2">
    <location>
        <position position="134"/>
    </location>
</feature>
<dbReference type="HOGENOM" id="CLU_035730_9_3_1"/>
<dbReference type="PANTHER" id="PTHR10334">
    <property type="entry name" value="CYSTEINE-RICH SECRETORY PROTEIN-RELATED"/>
    <property type="match status" value="1"/>
</dbReference>
<dbReference type="eggNOG" id="KOG3017">
    <property type="taxonomic scope" value="Eukaryota"/>
</dbReference>
<dbReference type="InterPro" id="IPR018244">
    <property type="entry name" value="Allrgn_V5/Tpx1_CS"/>
</dbReference>
<name>A7SHS0_NEMVE</name>
<reference evidence="2 3" key="1">
    <citation type="journal article" date="2007" name="Science">
        <title>Sea anemone genome reveals ancestral eumetazoan gene repertoire and genomic organization.</title>
        <authorList>
            <person name="Putnam N.H."/>
            <person name="Srivastava M."/>
            <person name="Hellsten U."/>
            <person name="Dirks B."/>
            <person name="Chapman J."/>
            <person name="Salamov A."/>
            <person name="Terry A."/>
            <person name="Shapiro H."/>
            <person name="Lindquist E."/>
            <person name="Kapitonov V.V."/>
            <person name="Jurka J."/>
            <person name="Genikhovich G."/>
            <person name="Grigoriev I.V."/>
            <person name="Lucas S.M."/>
            <person name="Steele R.E."/>
            <person name="Finnerty J.R."/>
            <person name="Technau U."/>
            <person name="Martindale M.Q."/>
            <person name="Rokhsar D.S."/>
        </authorList>
    </citation>
    <scope>NUCLEOTIDE SEQUENCE [LARGE SCALE GENOMIC DNA]</scope>
    <source>
        <strain evidence="3">CH2 X CH6</strain>
    </source>
</reference>
<dbReference type="PROSITE" id="PS01009">
    <property type="entry name" value="CRISP_1"/>
    <property type="match status" value="1"/>
</dbReference>
<dbReference type="AlphaFoldDB" id="A7SHS0"/>
<gene>
    <name evidence="2" type="ORF">NEMVEDRAFT_v1g118752</name>
</gene>
<dbReference type="SMART" id="SM00198">
    <property type="entry name" value="SCP"/>
    <property type="match status" value="1"/>
</dbReference>
<sequence length="134" mass="14717">HNNFRKVHNSPPMTLNAEMSKAAKEYAEKLAKMGTLQHASKGERDGTEAHRGHVRCKTLSIVKKKYNEVCDPGYSFGGDSGRSGTGHFTQVVWRGSTELGFGSATGEMRGMKCTYYVGRYNAAGNMMGQYNSNV</sequence>
<feature type="domain" description="SCP" evidence="1">
    <location>
        <begin position="1"/>
        <end position="128"/>
    </location>
</feature>
<keyword evidence="3" id="KW-1185">Reference proteome</keyword>
<dbReference type="EMBL" id="DS469662">
    <property type="protein sequence ID" value="EDO36753.1"/>
    <property type="molecule type" value="Genomic_DNA"/>
</dbReference>
<dbReference type="InterPro" id="IPR014044">
    <property type="entry name" value="CAP_dom"/>
</dbReference>
<dbReference type="PhylomeDB" id="A7SHS0"/>
<dbReference type="GO" id="GO:0005615">
    <property type="term" value="C:extracellular space"/>
    <property type="evidence" value="ECO:0000318"/>
    <property type="project" value="GO_Central"/>
</dbReference>
<feature type="non-terminal residue" evidence="2">
    <location>
        <position position="1"/>
    </location>
</feature>
<protein>
    <recommendedName>
        <fullName evidence="1">SCP domain-containing protein</fullName>
    </recommendedName>
</protein>